<dbReference type="CDD" id="cd00586">
    <property type="entry name" value="4HBT"/>
    <property type="match status" value="1"/>
</dbReference>
<dbReference type="Proteomes" id="UP000319812">
    <property type="component" value="Unassembled WGS sequence"/>
</dbReference>
<comment type="similarity">
    <text evidence="1">Belongs to the 4-hydroxybenzoyl-CoA thioesterase family.</text>
</comment>
<keyword evidence="2" id="KW-0378">Hydrolase</keyword>
<dbReference type="SUPFAM" id="SSF54637">
    <property type="entry name" value="Thioesterase/thiol ester dehydrase-isomerase"/>
    <property type="match status" value="1"/>
</dbReference>
<organism evidence="3 4">
    <name type="scientific">Halomonas halmophila</name>
    <dbReference type="NCBI Taxonomy" id="252"/>
    <lineage>
        <taxon>Bacteria</taxon>
        <taxon>Pseudomonadati</taxon>
        <taxon>Pseudomonadota</taxon>
        <taxon>Gammaproteobacteria</taxon>
        <taxon>Oceanospirillales</taxon>
        <taxon>Halomonadaceae</taxon>
        <taxon>Halomonas</taxon>
    </lineage>
</organism>
<dbReference type="RefSeq" id="WP_141317353.1">
    <property type="nucleotide sequence ID" value="NZ_BJOC01000006.1"/>
</dbReference>
<dbReference type="GO" id="GO:0047617">
    <property type="term" value="F:fatty acyl-CoA hydrolase activity"/>
    <property type="evidence" value="ECO:0007669"/>
    <property type="project" value="TreeGrafter"/>
</dbReference>
<dbReference type="PANTHER" id="PTHR31793">
    <property type="entry name" value="4-HYDROXYBENZOYL-COA THIOESTERASE FAMILY MEMBER"/>
    <property type="match status" value="1"/>
</dbReference>
<evidence type="ECO:0000313" key="4">
    <source>
        <dbReference type="Proteomes" id="UP000319812"/>
    </source>
</evidence>
<evidence type="ECO:0000313" key="3">
    <source>
        <dbReference type="EMBL" id="GED21337.1"/>
    </source>
</evidence>
<dbReference type="EMBL" id="BJOC01000006">
    <property type="protein sequence ID" value="GED21337.1"/>
    <property type="molecule type" value="Genomic_DNA"/>
</dbReference>
<dbReference type="PANTHER" id="PTHR31793:SF27">
    <property type="entry name" value="NOVEL THIOESTERASE SUPERFAMILY DOMAIN AND SAPOSIN A-TYPE DOMAIN CONTAINING PROTEIN (0610012H03RIK)"/>
    <property type="match status" value="1"/>
</dbReference>
<comment type="caution">
    <text evidence="3">The sequence shown here is derived from an EMBL/GenBank/DDBJ whole genome shotgun (WGS) entry which is preliminary data.</text>
</comment>
<dbReference type="InterPro" id="IPR029069">
    <property type="entry name" value="HotDog_dom_sf"/>
</dbReference>
<name>A0A4Y4EVW8_9GAMM</name>
<dbReference type="OrthoDB" id="333038at2"/>
<evidence type="ECO:0000256" key="2">
    <source>
        <dbReference type="ARBA" id="ARBA00022801"/>
    </source>
</evidence>
<accession>A0A4Y4EVW8</accession>
<keyword evidence="4" id="KW-1185">Reference proteome</keyword>
<dbReference type="Gene3D" id="3.10.129.10">
    <property type="entry name" value="Hotdog Thioesterase"/>
    <property type="match status" value="1"/>
</dbReference>
<proteinExistence type="inferred from homology"/>
<gene>
    <name evidence="3" type="ORF">HHA01_03140</name>
</gene>
<reference evidence="3 4" key="1">
    <citation type="submission" date="2019-06" db="EMBL/GenBank/DDBJ databases">
        <title>Whole genome shotgun sequence of Halomonas halmophila NBRC 15537.</title>
        <authorList>
            <person name="Hosoyama A."/>
            <person name="Uohara A."/>
            <person name="Ohji S."/>
            <person name="Ichikawa N."/>
        </authorList>
    </citation>
    <scope>NUCLEOTIDE SEQUENCE [LARGE SCALE GENOMIC DNA]</scope>
    <source>
        <strain evidence="3 4">NBRC 15537</strain>
    </source>
</reference>
<dbReference type="InterPro" id="IPR050563">
    <property type="entry name" value="4-hydroxybenzoyl-CoA_TE"/>
</dbReference>
<dbReference type="AlphaFoldDB" id="A0A4Y4EVW8"/>
<protein>
    <submittedName>
        <fullName evidence="3">Thioesterase</fullName>
    </submittedName>
</protein>
<dbReference type="Pfam" id="PF13279">
    <property type="entry name" value="4HBT_2"/>
    <property type="match status" value="1"/>
</dbReference>
<evidence type="ECO:0000256" key="1">
    <source>
        <dbReference type="ARBA" id="ARBA00005953"/>
    </source>
</evidence>
<sequence length="144" mass="15816">MERVRIDFPEAAICHRHPLAVRITDMNYGRHLGHDAVISLMHEARVQALASLGLSEVDMAGYPCVAADLAVQYQTESRWPDALIADTAIPAPSRKTIGVYHRLRREADGRSVATARLTLMLVDPEAGRPVPVPDALVERLSRGS</sequence>